<feature type="compositionally biased region" description="Low complexity" evidence="1">
    <location>
        <begin position="75"/>
        <end position="87"/>
    </location>
</feature>
<reference evidence="2" key="1">
    <citation type="submission" date="2020-12" db="EMBL/GenBank/DDBJ databases">
        <title>Metabolic potential, ecology and presence of endohyphal bacteria is reflected in genomic diversity of Mucoromycotina.</title>
        <authorList>
            <person name="Muszewska A."/>
            <person name="Okrasinska A."/>
            <person name="Steczkiewicz K."/>
            <person name="Drgas O."/>
            <person name="Orlowska M."/>
            <person name="Perlinska-Lenart U."/>
            <person name="Aleksandrzak-Piekarczyk T."/>
            <person name="Szatraj K."/>
            <person name="Zielenkiewicz U."/>
            <person name="Pilsyk S."/>
            <person name="Malc E."/>
            <person name="Mieczkowski P."/>
            <person name="Kruszewska J.S."/>
            <person name="Biernat P."/>
            <person name="Pawlowska J."/>
        </authorList>
    </citation>
    <scope>NUCLEOTIDE SEQUENCE</scope>
    <source>
        <strain evidence="2">WA0000017839</strain>
    </source>
</reference>
<evidence type="ECO:0000313" key="3">
    <source>
        <dbReference type="Proteomes" id="UP000603453"/>
    </source>
</evidence>
<evidence type="ECO:0000313" key="2">
    <source>
        <dbReference type="EMBL" id="KAG2210986.1"/>
    </source>
</evidence>
<protein>
    <submittedName>
        <fullName evidence="2">Uncharacterized protein</fullName>
    </submittedName>
</protein>
<gene>
    <name evidence="2" type="ORF">INT47_000146</name>
</gene>
<feature type="region of interest" description="Disordered" evidence="1">
    <location>
        <begin position="1"/>
        <end position="32"/>
    </location>
</feature>
<feature type="region of interest" description="Disordered" evidence="1">
    <location>
        <begin position="62"/>
        <end position="105"/>
    </location>
</feature>
<accession>A0A8H7RH26</accession>
<sequence>MQARIAMQRSPGEPDTKSQESEEQQSKTSTNYYNYNYGIGSFGLQGNVSLVPKKRTLEGLNSLEEVEAEEETRESTPVSSESLSQSEPKSDLTETTDESYNEPRPLSRYGELLKQRKYVLVLNEFANHYFNDKTIYYMDNDLSLDERLRLSSINFYNECPAELVLEPYVFSDEVYSEIRKWRRALLVKREFFQSPITIQDPPTEDNLFRRDLGTFLLNLRETLDRPLITNSYRQSEIDFSIQNIAILFRFVFNSKSSVNVCWEEPFKVDKVDTEKMVRTDFLLYDSIQELGCGEVKLNCTDERLNEEDRARLGESLKKQLHYRIKQAKSTKEFYTFGIFVVDDIVELYCSSFSKEKGYSFVLLQKIVLPTLMASYTSLEESLEILFNFKEMIKNSQQDPLDYKMPYVHYKYSNYFKPTISFIKSPN</sequence>
<evidence type="ECO:0000256" key="1">
    <source>
        <dbReference type="SAM" id="MobiDB-lite"/>
    </source>
</evidence>
<dbReference type="Proteomes" id="UP000603453">
    <property type="component" value="Unassembled WGS sequence"/>
</dbReference>
<comment type="caution">
    <text evidence="2">The sequence shown here is derived from an EMBL/GenBank/DDBJ whole genome shotgun (WGS) entry which is preliminary data.</text>
</comment>
<dbReference type="OrthoDB" id="2276048at2759"/>
<dbReference type="AlphaFoldDB" id="A0A8H7RH26"/>
<name>A0A8H7RH26_9FUNG</name>
<keyword evidence="3" id="KW-1185">Reference proteome</keyword>
<proteinExistence type="predicted"/>
<dbReference type="EMBL" id="JAEPRD010000010">
    <property type="protein sequence ID" value="KAG2210986.1"/>
    <property type="molecule type" value="Genomic_DNA"/>
</dbReference>
<organism evidence="2 3">
    <name type="scientific">Mucor saturninus</name>
    <dbReference type="NCBI Taxonomy" id="64648"/>
    <lineage>
        <taxon>Eukaryota</taxon>
        <taxon>Fungi</taxon>
        <taxon>Fungi incertae sedis</taxon>
        <taxon>Mucoromycota</taxon>
        <taxon>Mucoromycotina</taxon>
        <taxon>Mucoromycetes</taxon>
        <taxon>Mucorales</taxon>
        <taxon>Mucorineae</taxon>
        <taxon>Mucoraceae</taxon>
        <taxon>Mucor</taxon>
    </lineage>
</organism>